<evidence type="ECO:0000313" key="4">
    <source>
        <dbReference type="Proteomes" id="UP000034805"/>
    </source>
</evidence>
<sequence>MEDSFIFICVLDQGVKGEVAKPDESKFVGKAGWVKKSSGKFLGSYKDRYILVDKTEIVVYEKEDLERCIERVDLEKYDRCCRVKGPFQKKNRLVLIPAPKSKVHDVKLQIPNPEEKDAWIKALSDAINRAKNKIFDEVKIDESSSLEHVTRTRPKGSRSRRPPTRIHMKEVASVSSDGILRLDLDTVDSTPNGTYPLIEEAEAPKEAVKPPMPPSKDSETQQQQQESSQEPNSKTTVLKPPMPPSKDSKPTTSAMEPLMGNDQESTEESISIIPTLEKTRRLSEEKDVAPNVVPTASSKDLQPPTPPSKHIKPTLEKEVLESAEGTEEEKVEGLLSETVPGSSSEQTMTGDGCASESSAPLEPSVSDQEHLVLPTAEQEPTNVLEESAPSEKEKLVPSSTVTEHKEEQKLTAPPVLEVLESSSHVSKTPEQLVEPVRKNPGPPAPPKKKPLKPPVITVHIASDNKDTPKSEEDTTVSPKLKSDTLMLVVSNFDTGDHLDLTVEQIDQEELRSSDSGQHSDDESETADNIRASTIALSGSRARLDEDIGEDGADFMDSHTLGLEHRSDNTVTQKHKTLHDPLDGDLLHWLSQSSPPLLALLPSLKRESRSVGDLLSCTKLVEELSPMFQSNDTGELCGTACPELNTDKFLHTLSGSMVDGGAPSEVSPQELLAEAVDRLRKADEVLREANRMKNCSRRLS</sequence>
<feature type="compositionally biased region" description="Basic and acidic residues" evidence="1">
    <location>
        <begin position="508"/>
        <end position="520"/>
    </location>
</feature>
<dbReference type="Gene3D" id="2.30.29.30">
    <property type="entry name" value="Pleckstrin-homology domain (PH domain)/Phosphotyrosine-binding domain (PTB)"/>
    <property type="match status" value="1"/>
</dbReference>
<evidence type="ECO:0000256" key="1">
    <source>
        <dbReference type="SAM" id="MobiDB-lite"/>
    </source>
</evidence>
<feature type="compositionally biased region" description="Basic and acidic residues" evidence="1">
    <location>
        <begin position="462"/>
        <end position="472"/>
    </location>
</feature>
<dbReference type="PANTHER" id="PTHR15871:SF2">
    <property type="entry name" value="PLECKSTRIN HOMOLOGY DOMAIN-CONTAINING FAMILY O MEMBER 2"/>
    <property type="match status" value="1"/>
</dbReference>
<dbReference type="SUPFAM" id="SSF50729">
    <property type="entry name" value="PH domain-like"/>
    <property type="match status" value="1"/>
</dbReference>
<name>A0A0P7TFN6_SCLFO</name>
<evidence type="ECO:0000313" key="3">
    <source>
        <dbReference type="EMBL" id="KPP59608.1"/>
    </source>
</evidence>
<dbReference type="InterPro" id="IPR001849">
    <property type="entry name" value="PH_domain"/>
</dbReference>
<feature type="region of interest" description="Disordered" evidence="1">
    <location>
        <begin position="185"/>
        <end position="478"/>
    </location>
</feature>
<proteinExistence type="predicted"/>
<evidence type="ECO:0000259" key="2">
    <source>
        <dbReference type="PROSITE" id="PS50003"/>
    </source>
</evidence>
<feature type="compositionally biased region" description="Low complexity" evidence="1">
    <location>
        <begin position="220"/>
        <end position="230"/>
    </location>
</feature>
<feature type="compositionally biased region" description="Polar residues" evidence="1">
    <location>
        <begin position="339"/>
        <end position="349"/>
    </location>
</feature>
<organism evidence="3 4">
    <name type="scientific">Scleropages formosus</name>
    <name type="common">Asian bonytongue</name>
    <name type="synonym">Osteoglossum formosum</name>
    <dbReference type="NCBI Taxonomy" id="113540"/>
    <lineage>
        <taxon>Eukaryota</taxon>
        <taxon>Metazoa</taxon>
        <taxon>Chordata</taxon>
        <taxon>Craniata</taxon>
        <taxon>Vertebrata</taxon>
        <taxon>Euteleostomi</taxon>
        <taxon>Actinopterygii</taxon>
        <taxon>Neopterygii</taxon>
        <taxon>Teleostei</taxon>
        <taxon>Osteoglossocephala</taxon>
        <taxon>Osteoglossomorpha</taxon>
        <taxon>Osteoglossiformes</taxon>
        <taxon>Osteoglossidae</taxon>
        <taxon>Scleropages</taxon>
    </lineage>
</organism>
<feature type="compositionally biased region" description="Basic residues" evidence="1">
    <location>
        <begin position="151"/>
        <end position="166"/>
    </location>
</feature>
<accession>A0A0P7TFN6</accession>
<dbReference type="PROSITE" id="PS50003">
    <property type="entry name" value="PH_DOMAIN"/>
    <property type="match status" value="1"/>
</dbReference>
<dbReference type="InterPro" id="IPR043448">
    <property type="entry name" value="PKHO1/2"/>
</dbReference>
<dbReference type="GO" id="GO:0071888">
    <property type="term" value="P:macrophage apoptotic process"/>
    <property type="evidence" value="ECO:0007669"/>
    <property type="project" value="TreeGrafter"/>
</dbReference>
<comment type="caution">
    <text evidence="3">The sequence shown here is derived from an EMBL/GenBank/DDBJ whole genome shotgun (WGS) entry which is preliminary data.</text>
</comment>
<dbReference type="PANTHER" id="PTHR15871">
    <property type="entry name" value="PH DOMAIN-CONTAINING PROTEIN"/>
    <property type="match status" value="1"/>
</dbReference>
<dbReference type="SMART" id="SM00233">
    <property type="entry name" value="PH"/>
    <property type="match status" value="1"/>
</dbReference>
<dbReference type="InterPro" id="IPR011993">
    <property type="entry name" value="PH-like_dom_sf"/>
</dbReference>
<feature type="non-terminal residue" evidence="3">
    <location>
        <position position="699"/>
    </location>
</feature>
<dbReference type="Pfam" id="PF00169">
    <property type="entry name" value="PH"/>
    <property type="match status" value="1"/>
</dbReference>
<gene>
    <name evidence="3" type="ORF">Z043_122456</name>
</gene>
<feature type="domain" description="PH" evidence="2">
    <location>
        <begin position="27"/>
        <end position="128"/>
    </location>
</feature>
<feature type="region of interest" description="Disordered" evidence="1">
    <location>
        <begin position="144"/>
        <end position="171"/>
    </location>
</feature>
<feature type="compositionally biased region" description="Basic and acidic residues" evidence="1">
    <location>
        <begin position="277"/>
        <end position="288"/>
    </location>
</feature>
<feature type="region of interest" description="Disordered" evidence="1">
    <location>
        <begin position="508"/>
        <end position="533"/>
    </location>
</feature>
<dbReference type="Proteomes" id="UP000034805">
    <property type="component" value="Unassembled WGS sequence"/>
</dbReference>
<protein>
    <submittedName>
        <fullName evidence="3">Pleckstrin-like domain-containing family O member 2-like</fullName>
    </submittedName>
</protein>
<reference evidence="3 4" key="1">
    <citation type="submission" date="2015-08" db="EMBL/GenBank/DDBJ databases">
        <title>The genome of the Asian arowana (Scleropages formosus).</title>
        <authorList>
            <person name="Tan M.H."/>
            <person name="Gan H.M."/>
            <person name="Croft L.J."/>
            <person name="Austin C.M."/>
        </authorList>
    </citation>
    <scope>NUCLEOTIDE SEQUENCE [LARGE SCALE GENOMIC DNA]</scope>
    <source>
        <strain evidence="3">Aro1</strain>
    </source>
</reference>
<feature type="compositionally biased region" description="Low complexity" evidence="1">
    <location>
        <begin position="415"/>
        <end position="426"/>
    </location>
</feature>
<dbReference type="AlphaFoldDB" id="A0A0P7TFN6"/>
<dbReference type="EMBL" id="JARO02011876">
    <property type="protein sequence ID" value="KPP59608.1"/>
    <property type="molecule type" value="Genomic_DNA"/>
</dbReference>